<gene>
    <name evidence="1" type="ORF">AJ78_08885</name>
</gene>
<sequence>MKLYVLRDAAAKGFNKNSNVSNSLQNLMLQHHLPWPRAAEGLNEDDVLDEPKQRARIELKHKILERYQQKQPVIDSERQLFRKIVDENIIVIYTVSAYCDAEEESLCRQYDRDFSLKSTTVKSTAVKAEVMAQSSSNMLLESAIQAV</sequence>
<name>A0A1J9Q0T5_9EURO</name>
<dbReference type="AlphaFoldDB" id="A0A1J9Q0T5"/>
<reference evidence="1 2" key="1">
    <citation type="submission" date="2015-07" db="EMBL/GenBank/DDBJ databases">
        <title>Emmonsia species relationships and genome sequence.</title>
        <authorList>
            <consortium name="The Broad Institute Genomics Platform"/>
            <person name="Cuomo C.A."/>
            <person name="Munoz J.F."/>
            <person name="Imamovic A."/>
            <person name="Priest M.E."/>
            <person name="Young S."/>
            <person name="Clay O.K."/>
            <person name="McEwen J.G."/>
        </authorList>
    </citation>
    <scope>NUCLEOTIDE SEQUENCE [LARGE SCALE GENOMIC DNA]</scope>
    <source>
        <strain evidence="1 2">UAMH 9510</strain>
    </source>
</reference>
<protein>
    <submittedName>
        <fullName evidence="1">Uncharacterized protein</fullName>
    </submittedName>
</protein>
<comment type="caution">
    <text evidence="1">The sequence shown here is derived from an EMBL/GenBank/DDBJ whole genome shotgun (WGS) entry which is preliminary data.</text>
</comment>
<keyword evidence="2" id="KW-1185">Reference proteome</keyword>
<accession>A0A1J9Q0T5</accession>
<dbReference type="STRING" id="1447872.A0A1J9Q0T5"/>
<evidence type="ECO:0000313" key="2">
    <source>
        <dbReference type="Proteomes" id="UP000182235"/>
    </source>
</evidence>
<dbReference type="Pfam" id="PF11917">
    <property type="entry name" value="DUF3435"/>
    <property type="match status" value="1"/>
</dbReference>
<dbReference type="VEuPathDB" id="FungiDB:AJ78_08885"/>
<organism evidence="1 2">
    <name type="scientific">Emergomyces pasteurianus Ep9510</name>
    <dbReference type="NCBI Taxonomy" id="1447872"/>
    <lineage>
        <taxon>Eukaryota</taxon>
        <taxon>Fungi</taxon>
        <taxon>Dikarya</taxon>
        <taxon>Ascomycota</taxon>
        <taxon>Pezizomycotina</taxon>
        <taxon>Eurotiomycetes</taxon>
        <taxon>Eurotiomycetidae</taxon>
        <taxon>Onygenales</taxon>
        <taxon>Ajellomycetaceae</taxon>
        <taxon>Emergomyces</taxon>
    </lineage>
</organism>
<dbReference type="EMBL" id="LGRN01001073">
    <property type="protein sequence ID" value="OJD09879.1"/>
    <property type="molecule type" value="Genomic_DNA"/>
</dbReference>
<evidence type="ECO:0000313" key="1">
    <source>
        <dbReference type="EMBL" id="OJD09879.1"/>
    </source>
</evidence>
<proteinExistence type="predicted"/>
<dbReference type="Proteomes" id="UP000182235">
    <property type="component" value="Unassembled WGS sequence"/>
</dbReference>
<dbReference type="InterPro" id="IPR021842">
    <property type="entry name" value="DUF3435"/>
</dbReference>